<dbReference type="EMBL" id="SDMP01000003">
    <property type="protein sequence ID" value="RYR66383.1"/>
    <property type="molecule type" value="Genomic_DNA"/>
</dbReference>
<keyword evidence="2" id="KW-1185">Reference proteome</keyword>
<dbReference type="AlphaFoldDB" id="A0A445DT92"/>
<accession>A0A445DT92</accession>
<evidence type="ECO:0000313" key="2">
    <source>
        <dbReference type="Proteomes" id="UP000289738"/>
    </source>
</evidence>
<protein>
    <submittedName>
        <fullName evidence="1">Uncharacterized protein</fullName>
    </submittedName>
</protein>
<proteinExistence type="predicted"/>
<comment type="caution">
    <text evidence="1">The sequence shown here is derived from an EMBL/GenBank/DDBJ whole genome shotgun (WGS) entry which is preliminary data.</text>
</comment>
<dbReference type="Proteomes" id="UP000289738">
    <property type="component" value="Chromosome A03"/>
</dbReference>
<name>A0A445DT92_ARAHY</name>
<organism evidence="1 2">
    <name type="scientific">Arachis hypogaea</name>
    <name type="common">Peanut</name>
    <dbReference type="NCBI Taxonomy" id="3818"/>
    <lineage>
        <taxon>Eukaryota</taxon>
        <taxon>Viridiplantae</taxon>
        <taxon>Streptophyta</taxon>
        <taxon>Embryophyta</taxon>
        <taxon>Tracheophyta</taxon>
        <taxon>Spermatophyta</taxon>
        <taxon>Magnoliopsida</taxon>
        <taxon>eudicotyledons</taxon>
        <taxon>Gunneridae</taxon>
        <taxon>Pentapetalae</taxon>
        <taxon>rosids</taxon>
        <taxon>fabids</taxon>
        <taxon>Fabales</taxon>
        <taxon>Fabaceae</taxon>
        <taxon>Papilionoideae</taxon>
        <taxon>50 kb inversion clade</taxon>
        <taxon>dalbergioids sensu lato</taxon>
        <taxon>Dalbergieae</taxon>
        <taxon>Pterocarpus clade</taxon>
        <taxon>Arachis</taxon>
    </lineage>
</organism>
<evidence type="ECO:0000313" key="1">
    <source>
        <dbReference type="EMBL" id="RYR66383.1"/>
    </source>
</evidence>
<reference evidence="1 2" key="1">
    <citation type="submission" date="2019-01" db="EMBL/GenBank/DDBJ databases">
        <title>Sequencing of cultivated peanut Arachis hypogaea provides insights into genome evolution and oil improvement.</title>
        <authorList>
            <person name="Chen X."/>
        </authorList>
    </citation>
    <scope>NUCLEOTIDE SEQUENCE [LARGE SCALE GENOMIC DNA]</scope>
    <source>
        <strain evidence="2">cv. Fuhuasheng</strain>
        <tissue evidence="1">Leaves</tissue>
    </source>
</reference>
<gene>
    <name evidence="1" type="ORF">Ahy_A03g012367</name>
</gene>
<sequence length="136" mass="15830">MRELLSQDMPMYYLEILNLTGLYLQQIPSSQKLCVIVNRDHYDYYSRRNLFPSTSGTYFSFQNETLNVDYITTFFSFNFCGERGGRRRMKHHTIRLDAIDRGRFEANLGIRLGVAMGRVGAGFRSTRTRPTVQQPA</sequence>